<comment type="caution">
    <text evidence="3">The sequence shown here is derived from an EMBL/GenBank/DDBJ whole genome shotgun (WGS) entry which is preliminary data.</text>
</comment>
<dbReference type="Pfam" id="PF02458">
    <property type="entry name" value="Transferase"/>
    <property type="match status" value="2"/>
</dbReference>
<organism evidence="3 4">
    <name type="scientific">Oryza meyeriana var. granulata</name>
    <dbReference type="NCBI Taxonomy" id="110450"/>
    <lineage>
        <taxon>Eukaryota</taxon>
        <taxon>Viridiplantae</taxon>
        <taxon>Streptophyta</taxon>
        <taxon>Embryophyta</taxon>
        <taxon>Tracheophyta</taxon>
        <taxon>Spermatophyta</taxon>
        <taxon>Magnoliopsida</taxon>
        <taxon>Liliopsida</taxon>
        <taxon>Poales</taxon>
        <taxon>Poaceae</taxon>
        <taxon>BOP clade</taxon>
        <taxon>Oryzoideae</taxon>
        <taxon>Oryzeae</taxon>
        <taxon>Oryzinae</taxon>
        <taxon>Oryza</taxon>
        <taxon>Oryza meyeriana</taxon>
    </lineage>
</organism>
<name>A0A6G1EFJ8_9ORYZ</name>
<protein>
    <submittedName>
        <fullName evidence="3">Uncharacterized protein</fullName>
    </submittedName>
</protein>
<reference evidence="3 4" key="1">
    <citation type="submission" date="2019-11" db="EMBL/GenBank/DDBJ databases">
        <title>Whole genome sequence of Oryza granulata.</title>
        <authorList>
            <person name="Li W."/>
        </authorList>
    </citation>
    <scope>NUCLEOTIDE SEQUENCE [LARGE SCALE GENOMIC DNA]</scope>
    <source>
        <strain evidence="4">cv. Menghai</strain>
        <tissue evidence="3">Leaf</tissue>
    </source>
</reference>
<dbReference type="PANTHER" id="PTHR31147">
    <property type="entry name" value="ACYL TRANSFERASE 4"/>
    <property type="match status" value="1"/>
</dbReference>
<dbReference type="OrthoDB" id="671439at2759"/>
<sequence>MALSFSVRRRDPVLIAPAAPTPRETKRLSDLDDQETLRGLLPNIFVYRGGQARDCRGDPVDIILRAIAVALVPYYPLAGRLREGEDQKLVVDCTGEGVLFVEADADVRVAELEDAGLRPPFPCSDQLLVGVESSGAGGVVNSPLLLIQVTRLLCGGFVMGLSLNHVICDAAGLVQFMNAVADHARGRRGLAVSPPPWCRELLDARNPPRPAIPLFGPGDIAALKEVLPLHLRGKATSFEVLAAFVWRAHVAALDFPPGEDAHLAFIVNFRSNGELGLPPGYYGNAGVPATVSMPAEALLRSPLGDVVEQVRNAKATVTAEYVRSMADALVLRGRQPPLTMAKANPLFISDVRRAGLHRVDFGWGEPLYGGPSRPLFGSTFFVPVKDDAGEDAVAVPVVLPAAAMERFAFEIERAKNFTRQRLRSCL</sequence>
<evidence type="ECO:0000313" key="4">
    <source>
        <dbReference type="Proteomes" id="UP000479710"/>
    </source>
</evidence>
<evidence type="ECO:0000256" key="2">
    <source>
        <dbReference type="ARBA" id="ARBA00022679"/>
    </source>
</evidence>
<accession>A0A6G1EFJ8</accession>
<dbReference type="Gene3D" id="3.30.559.10">
    <property type="entry name" value="Chloramphenicol acetyltransferase-like domain"/>
    <property type="match status" value="2"/>
</dbReference>
<dbReference type="AlphaFoldDB" id="A0A6G1EFJ8"/>
<dbReference type="Proteomes" id="UP000479710">
    <property type="component" value="Unassembled WGS sequence"/>
</dbReference>
<evidence type="ECO:0000313" key="3">
    <source>
        <dbReference type="EMBL" id="KAF0923182.1"/>
    </source>
</evidence>
<dbReference type="InterPro" id="IPR023213">
    <property type="entry name" value="CAT-like_dom_sf"/>
</dbReference>
<dbReference type="PANTHER" id="PTHR31147:SF66">
    <property type="entry name" value="OS05G0315700 PROTEIN"/>
    <property type="match status" value="1"/>
</dbReference>
<keyword evidence="2" id="KW-0808">Transferase</keyword>
<gene>
    <name evidence="3" type="ORF">E2562_003393</name>
</gene>
<keyword evidence="4" id="KW-1185">Reference proteome</keyword>
<comment type="similarity">
    <text evidence="1">Belongs to the plant acyltransferase family.</text>
</comment>
<dbReference type="InterPro" id="IPR050898">
    <property type="entry name" value="Plant_acyltransferase"/>
</dbReference>
<evidence type="ECO:0000256" key="1">
    <source>
        <dbReference type="ARBA" id="ARBA00009861"/>
    </source>
</evidence>
<proteinExistence type="inferred from homology"/>
<dbReference type="GO" id="GO:0050734">
    <property type="term" value="F:hydroxycinnamoyltransferase activity"/>
    <property type="evidence" value="ECO:0007669"/>
    <property type="project" value="UniProtKB-ARBA"/>
</dbReference>
<dbReference type="EMBL" id="SPHZ02000003">
    <property type="protein sequence ID" value="KAF0923182.1"/>
    <property type="molecule type" value="Genomic_DNA"/>
</dbReference>